<dbReference type="EMBL" id="AACB03000004">
    <property type="protein sequence ID" value="KAE8302189.1"/>
    <property type="molecule type" value="Genomic_DNA"/>
</dbReference>
<dbReference type="PROSITE" id="PS00379">
    <property type="entry name" value="CDP_ALCOHOL_P_TRANSF"/>
    <property type="match status" value="1"/>
</dbReference>
<evidence type="ECO:0000256" key="13">
    <source>
        <dbReference type="ARBA" id="ARBA00023136"/>
    </source>
</evidence>
<evidence type="ECO:0000256" key="9">
    <source>
        <dbReference type="ARBA" id="ARBA00022723"/>
    </source>
</evidence>
<dbReference type="HOGENOM" id="CLU_067602_2_0_1"/>
<comment type="cofactor">
    <cofactor evidence="1">
        <name>Mn(2+)</name>
        <dbReference type="ChEBI" id="CHEBI:29035"/>
    </cofactor>
</comment>
<dbReference type="AlphaFoldDB" id="A8BGD6"/>
<keyword evidence="11" id="KW-1133">Transmembrane helix</keyword>
<comment type="caution">
    <text evidence="18">The sequence shown here is derived from an EMBL/GenBank/DDBJ whole genome shotgun (WGS) entry which is preliminary data.</text>
</comment>
<evidence type="ECO:0000313" key="18">
    <source>
        <dbReference type="EMBL" id="KAE8302189.1"/>
    </source>
</evidence>
<comment type="catalytic activity">
    <reaction evidence="16">
        <text>a CDP-1,2-diacyl-sn-glycerol + myo-inositol = a 1,2-diacyl-sn-glycero-3-phospho-(1D-myo-inositol) + CMP + H(+)</text>
        <dbReference type="Rhea" id="RHEA:11580"/>
        <dbReference type="ChEBI" id="CHEBI:15378"/>
        <dbReference type="ChEBI" id="CHEBI:17268"/>
        <dbReference type="ChEBI" id="CHEBI:57880"/>
        <dbReference type="ChEBI" id="CHEBI:58332"/>
        <dbReference type="ChEBI" id="CHEBI:60377"/>
        <dbReference type="EC" id="2.7.8.11"/>
    </reaction>
</comment>
<evidence type="ECO:0000256" key="1">
    <source>
        <dbReference type="ARBA" id="ARBA00001936"/>
    </source>
</evidence>
<evidence type="ECO:0000256" key="7">
    <source>
        <dbReference type="ARBA" id="ARBA00022679"/>
    </source>
</evidence>
<dbReference type="PANTHER" id="PTHR15362:SF4">
    <property type="entry name" value="CDP-DIACYLGLYCEROL--INOSITOL 3-PHOSPHATIDYLTRANSFERASE"/>
    <property type="match status" value="1"/>
</dbReference>
<evidence type="ECO:0000256" key="10">
    <source>
        <dbReference type="ARBA" id="ARBA00022842"/>
    </source>
</evidence>
<evidence type="ECO:0000256" key="3">
    <source>
        <dbReference type="ARBA" id="ARBA00004141"/>
    </source>
</evidence>
<keyword evidence="13 16" id="KW-0472">Membrane</keyword>
<dbReference type="EC" id="2.7.8.11" evidence="5 16"/>
<dbReference type="VEuPathDB" id="GiardiaDB:GL50803_9829"/>
<organism evidence="18 19">
    <name type="scientific">Giardia intestinalis (strain ATCC 50803 / WB clone C6)</name>
    <name type="common">Giardia lamblia</name>
    <dbReference type="NCBI Taxonomy" id="184922"/>
    <lineage>
        <taxon>Eukaryota</taxon>
        <taxon>Metamonada</taxon>
        <taxon>Diplomonadida</taxon>
        <taxon>Hexamitidae</taxon>
        <taxon>Giardiinae</taxon>
        <taxon>Giardia</taxon>
    </lineage>
</organism>
<dbReference type="InterPro" id="IPR014387">
    <property type="entry name" value="CDP_diag_ino_3_P_euk"/>
</dbReference>
<reference evidence="18 19" key="1">
    <citation type="journal article" date="2007" name="Science">
        <title>Genomic minimalism in the early diverging intestinal parasite Giardia lamblia.</title>
        <authorList>
            <person name="Morrison H.G."/>
            <person name="McArthur A.G."/>
            <person name="Gillin F.D."/>
            <person name="Aley S.B."/>
            <person name="Adam R.D."/>
            <person name="Olsen G.J."/>
            <person name="Best A.A."/>
            <person name="Cande W.Z."/>
            <person name="Chen F."/>
            <person name="Cipriano M.J."/>
            <person name="Davids B.J."/>
            <person name="Dawson S.C."/>
            <person name="Elmendorf H.G."/>
            <person name="Hehl A.B."/>
            <person name="Holder M.E."/>
            <person name="Huse S.M."/>
            <person name="Kim U.U."/>
            <person name="Lasek-Nesselquist E."/>
            <person name="Manning G."/>
            <person name="Nigam A."/>
            <person name="Nixon J.E."/>
            <person name="Palm D."/>
            <person name="Passamaneck N.E."/>
            <person name="Prabhu A."/>
            <person name="Reich C.I."/>
            <person name="Reiner D.S."/>
            <person name="Samuelson J."/>
            <person name="Svard S.G."/>
            <person name="Sogin M.L."/>
        </authorList>
    </citation>
    <scope>NUCLEOTIDE SEQUENCE [LARGE SCALE GENOMIC DNA]</scope>
    <source>
        <strain evidence="18 19">WB C6</strain>
    </source>
</reference>
<sequence length="209" mass="23784">MSSCKSSRCGTLFYLPNIVDYSRIVVLIVAVAVFQSRPLMAVFCFVYVCMADCFDGWLARSLSQESVLGATLDMVIDRCFDALLCMILGIIYPKYAIGFMFLTFLDISSHWMRHAYYSRKQNSHKNVDEDTSLLLGLYYKSRPFLCSLCVAYEAMLISLYVYRMVDWLPITRLALLIACFSSPLTILKIYINGVQAVDAILRLSKEPCC</sequence>
<keyword evidence="10" id="KW-0460">Magnesium</keyword>
<dbReference type="GeneID" id="5700066"/>
<dbReference type="GO" id="GO:0046872">
    <property type="term" value="F:metal ion binding"/>
    <property type="evidence" value="ECO:0007669"/>
    <property type="project" value="UniProtKB-KW"/>
</dbReference>
<dbReference type="GO" id="GO:0016020">
    <property type="term" value="C:membrane"/>
    <property type="evidence" value="ECO:0007669"/>
    <property type="project" value="UniProtKB-SubCell"/>
</dbReference>
<evidence type="ECO:0000256" key="14">
    <source>
        <dbReference type="ARBA" id="ARBA00023209"/>
    </source>
</evidence>
<keyword evidence="7 16" id="KW-0808">Transferase</keyword>
<protein>
    <recommendedName>
        <fullName evidence="5 16">CDP-diacylglycerol--inositol 3-phosphatidyltransferase</fullName>
        <ecNumber evidence="5 16">2.7.8.11</ecNumber>
    </recommendedName>
</protein>
<dbReference type="OMA" id="AQTYSEN"/>
<dbReference type="PANTHER" id="PTHR15362">
    <property type="entry name" value="PHOSPHATIDYLINOSITOL SYNTHASE"/>
    <property type="match status" value="1"/>
</dbReference>
<gene>
    <name evidence="18" type="ORF">GL50803_009829</name>
</gene>
<evidence type="ECO:0000256" key="16">
    <source>
        <dbReference type="PIRNR" id="PIRNR000848"/>
    </source>
</evidence>
<dbReference type="GO" id="GO:0006661">
    <property type="term" value="P:phosphatidylinositol biosynthetic process"/>
    <property type="evidence" value="ECO:0000318"/>
    <property type="project" value="GO_Central"/>
</dbReference>
<name>A8BGD6_GIAIC</name>
<proteinExistence type="inferred from homology"/>
<dbReference type="FunFam" id="1.20.120.1760:FF:000064">
    <property type="match status" value="1"/>
</dbReference>
<dbReference type="RefSeq" id="XP_001707169.1">
    <property type="nucleotide sequence ID" value="XM_001707117.1"/>
</dbReference>
<keyword evidence="8" id="KW-0812">Transmembrane</keyword>
<dbReference type="FunCoup" id="A8BGD6">
    <property type="interactions" value="148"/>
</dbReference>
<dbReference type="InterPro" id="IPR043130">
    <property type="entry name" value="CDP-OH_PTrfase_TM_dom"/>
</dbReference>
<dbReference type="PIRSF" id="PIRSF000848">
    <property type="entry name" value="CDP_diag_ino_3_P"/>
    <property type="match status" value="1"/>
</dbReference>
<keyword evidence="9" id="KW-0479">Metal-binding</keyword>
<comment type="similarity">
    <text evidence="4 16 17">Belongs to the CDP-alcohol phosphatidyltransferase class-I family.</text>
</comment>
<evidence type="ECO:0000256" key="17">
    <source>
        <dbReference type="RuleBase" id="RU003750"/>
    </source>
</evidence>
<evidence type="ECO:0000256" key="11">
    <source>
        <dbReference type="ARBA" id="ARBA00022989"/>
    </source>
</evidence>
<dbReference type="Pfam" id="PF01066">
    <property type="entry name" value="CDP-OH_P_transf"/>
    <property type="match status" value="1"/>
</dbReference>
<dbReference type="InterPro" id="IPR048254">
    <property type="entry name" value="CDP_ALCOHOL_P_TRANSF_CS"/>
</dbReference>
<evidence type="ECO:0000256" key="8">
    <source>
        <dbReference type="ARBA" id="ARBA00022692"/>
    </source>
</evidence>
<keyword evidence="6 16" id="KW-0444">Lipid biosynthesis</keyword>
<evidence type="ECO:0000313" key="19">
    <source>
        <dbReference type="Proteomes" id="UP000001548"/>
    </source>
</evidence>
<keyword evidence="15 16" id="KW-1208">Phospholipid metabolism</keyword>
<dbReference type="KEGG" id="gla:GL50803_009829"/>
<comment type="subcellular location">
    <subcellularLocation>
        <location evidence="3">Membrane</location>
        <topology evidence="3">Multi-pass membrane protein</topology>
    </subcellularLocation>
</comment>
<comment type="cofactor">
    <cofactor evidence="2">
        <name>Mg(2+)</name>
        <dbReference type="ChEBI" id="CHEBI:18420"/>
    </cofactor>
</comment>
<dbReference type="GO" id="GO:0005794">
    <property type="term" value="C:Golgi apparatus"/>
    <property type="evidence" value="ECO:0000318"/>
    <property type="project" value="GO_Central"/>
</dbReference>
<keyword evidence="12 16" id="KW-0443">Lipid metabolism</keyword>
<evidence type="ECO:0000256" key="6">
    <source>
        <dbReference type="ARBA" id="ARBA00022516"/>
    </source>
</evidence>
<evidence type="ECO:0000256" key="15">
    <source>
        <dbReference type="ARBA" id="ARBA00023264"/>
    </source>
</evidence>
<evidence type="ECO:0000256" key="2">
    <source>
        <dbReference type="ARBA" id="ARBA00001946"/>
    </source>
</evidence>
<evidence type="ECO:0000256" key="4">
    <source>
        <dbReference type="ARBA" id="ARBA00010441"/>
    </source>
</evidence>
<keyword evidence="19" id="KW-1185">Reference proteome</keyword>
<accession>A8BGD6</accession>
<dbReference type="STRING" id="184922.A8BGD6"/>
<dbReference type="Gene3D" id="1.20.120.1760">
    <property type="match status" value="1"/>
</dbReference>
<evidence type="ECO:0000256" key="12">
    <source>
        <dbReference type="ARBA" id="ARBA00023098"/>
    </source>
</evidence>
<evidence type="ECO:0000256" key="5">
    <source>
        <dbReference type="ARBA" id="ARBA00013212"/>
    </source>
</evidence>
<dbReference type="GO" id="GO:0003881">
    <property type="term" value="F:CDP-diacylglycerol-inositol 3-phosphatidyltransferase activity"/>
    <property type="evidence" value="ECO:0000318"/>
    <property type="project" value="GO_Central"/>
</dbReference>
<dbReference type="InterPro" id="IPR000462">
    <property type="entry name" value="CDP-OH_P_trans"/>
</dbReference>
<keyword evidence="14 16" id="KW-0594">Phospholipid biosynthesis</keyword>
<dbReference type="Proteomes" id="UP000001548">
    <property type="component" value="Unassembled WGS sequence"/>
</dbReference>